<evidence type="ECO:0000256" key="2">
    <source>
        <dbReference type="ARBA" id="ARBA00012446"/>
    </source>
</evidence>
<gene>
    <name evidence="8" type="ORF">EDB81DRAFT_761437</name>
</gene>
<evidence type="ECO:0000256" key="7">
    <source>
        <dbReference type="SAM" id="SignalP"/>
    </source>
</evidence>
<comment type="caution">
    <text evidence="8">The sequence shown here is derived from an EMBL/GenBank/DDBJ whole genome shotgun (WGS) entry which is preliminary data.</text>
</comment>
<protein>
    <recommendedName>
        <fullName evidence="2">carboxypeptidase C</fullName>
        <ecNumber evidence="2">3.4.16.5</ecNumber>
    </recommendedName>
</protein>
<keyword evidence="4" id="KW-0645">Protease</keyword>
<evidence type="ECO:0000313" key="8">
    <source>
        <dbReference type="EMBL" id="KAH7140985.1"/>
    </source>
</evidence>
<feature type="chain" id="PRO_5040461723" description="carboxypeptidase C" evidence="7">
    <location>
        <begin position="22"/>
        <end position="521"/>
    </location>
</feature>
<dbReference type="Pfam" id="PF00450">
    <property type="entry name" value="Peptidase_S10"/>
    <property type="match status" value="1"/>
</dbReference>
<keyword evidence="3" id="KW-0121">Carboxypeptidase</keyword>
<name>A0A9P9EMT5_9HYPO</name>
<keyword evidence="6" id="KW-0325">Glycoprotein</keyword>
<dbReference type="InterPro" id="IPR029058">
    <property type="entry name" value="AB_hydrolase_fold"/>
</dbReference>
<dbReference type="AlphaFoldDB" id="A0A9P9EMT5"/>
<accession>A0A9P9EMT5</accession>
<reference evidence="8" key="1">
    <citation type="journal article" date="2021" name="Nat. Commun.">
        <title>Genetic determinants of endophytism in the Arabidopsis root mycobiome.</title>
        <authorList>
            <person name="Mesny F."/>
            <person name="Miyauchi S."/>
            <person name="Thiergart T."/>
            <person name="Pickel B."/>
            <person name="Atanasova L."/>
            <person name="Karlsson M."/>
            <person name="Huettel B."/>
            <person name="Barry K.W."/>
            <person name="Haridas S."/>
            <person name="Chen C."/>
            <person name="Bauer D."/>
            <person name="Andreopoulos W."/>
            <person name="Pangilinan J."/>
            <person name="LaButti K."/>
            <person name="Riley R."/>
            <person name="Lipzen A."/>
            <person name="Clum A."/>
            <person name="Drula E."/>
            <person name="Henrissat B."/>
            <person name="Kohler A."/>
            <person name="Grigoriev I.V."/>
            <person name="Martin F.M."/>
            <person name="Hacquard S."/>
        </authorList>
    </citation>
    <scope>NUCLEOTIDE SEQUENCE</scope>
    <source>
        <strain evidence="8">MPI-CAGE-AT-0147</strain>
    </source>
</reference>
<evidence type="ECO:0000256" key="1">
    <source>
        <dbReference type="ARBA" id="ARBA00009431"/>
    </source>
</evidence>
<keyword evidence="9" id="KW-1185">Reference proteome</keyword>
<evidence type="ECO:0000313" key="9">
    <source>
        <dbReference type="Proteomes" id="UP000738349"/>
    </source>
</evidence>
<dbReference type="GO" id="GO:0000324">
    <property type="term" value="C:fungal-type vacuole"/>
    <property type="evidence" value="ECO:0007669"/>
    <property type="project" value="TreeGrafter"/>
</dbReference>
<dbReference type="GO" id="GO:0004185">
    <property type="term" value="F:serine-type carboxypeptidase activity"/>
    <property type="evidence" value="ECO:0007669"/>
    <property type="project" value="UniProtKB-EC"/>
</dbReference>
<dbReference type="EMBL" id="JAGMUV010000011">
    <property type="protein sequence ID" value="KAH7140985.1"/>
    <property type="molecule type" value="Genomic_DNA"/>
</dbReference>
<dbReference type="Gene3D" id="3.40.50.1820">
    <property type="entry name" value="alpha/beta hydrolase"/>
    <property type="match status" value="1"/>
</dbReference>
<feature type="signal peptide" evidence="7">
    <location>
        <begin position="1"/>
        <end position="21"/>
    </location>
</feature>
<dbReference type="Gene3D" id="1.10.287.410">
    <property type="match status" value="1"/>
</dbReference>
<dbReference type="GO" id="GO:0006508">
    <property type="term" value="P:proteolysis"/>
    <property type="evidence" value="ECO:0007669"/>
    <property type="project" value="UniProtKB-KW"/>
</dbReference>
<dbReference type="PRINTS" id="PR00724">
    <property type="entry name" value="CRBOXYPTASEC"/>
</dbReference>
<dbReference type="PANTHER" id="PTHR11802:SF113">
    <property type="entry name" value="SERINE CARBOXYPEPTIDASE CTSA-4.1"/>
    <property type="match status" value="1"/>
</dbReference>
<evidence type="ECO:0000256" key="6">
    <source>
        <dbReference type="ARBA" id="ARBA00023180"/>
    </source>
</evidence>
<evidence type="ECO:0000256" key="3">
    <source>
        <dbReference type="ARBA" id="ARBA00022645"/>
    </source>
</evidence>
<evidence type="ECO:0000256" key="5">
    <source>
        <dbReference type="ARBA" id="ARBA00022801"/>
    </source>
</evidence>
<dbReference type="EC" id="3.4.16.5" evidence="2"/>
<keyword evidence="5 8" id="KW-0378">Hydrolase</keyword>
<organism evidence="8 9">
    <name type="scientific">Dactylonectria macrodidyma</name>
    <dbReference type="NCBI Taxonomy" id="307937"/>
    <lineage>
        <taxon>Eukaryota</taxon>
        <taxon>Fungi</taxon>
        <taxon>Dikarya</taxon>
        <taxon>Ascomycota</taxon>
        <taxon>Pezizomycotina</taxon>
        <taxon>Sordariomycetes</taxon>
        <taxon>Hypocreomycetidae</taxon>
        <taxon>Hypocreales</taxon>
        <taxon>Nectriaceae</taxon>
        <taxon>Dactylonectria</taxon>
    </lineage>
</organism>
<dbReference type="SUPFAM" id="SSF53474">
    <property type="entry name" value="alpha/beta-Hydrolases"/>
    <property type="match status" value="1"/>
</dbReference>
<dbReference type="PANTHER" id="PTHR11802">
    <property type="entry name" value="SERINE PROTEASE FAMILY S10 SERINE CARBOXYPEPTIDASE"/>
    <property type="match status" value="1"/>
</dbReference>
<dbReference type="OrthoDB" id="443318at2759"/>
<proteinExistence type="inferred from homology"/>
<evidence type="ECO:0000256" key="4">
    <source>
        <dbReference type="ARBA" id="ARBA00022670"/>
    </source>
</evidence>
<sequence length="521" mass="57586">MRYFGSSLIAILLSLRSPCQAAKRPSLSGPSYKAVHSRFSNSSLRVKSWPAEQTQLCPAAVAHHAGWADIDRYHEARHNPENAPLLVWLQGEPGLSSLHGMLYEHGPCLADDKGGTRDNALSWTEAFNVVYIDQLADVGFSYASDTDHGAYPSDSEGLSSDLINFLKIFYEAFPHLADNDLHIGGDSYAGHGISTFASTIIEYNDFLLSAPLGPLVNETIPLRSVILGNPLIDPSVQLPSLYDASCFDYRNFPPRVSGENCGKALTKLDACETALRTCSRNPQEPIFFDAAIQSCLEEFLEPLRAANTSTYDRRRIDCGSIDECHSDIDRPSAFLNSAEVLTDLLEVPSETEGKKKSWARISDPARKWHTLSGEGLISSTKQLGTILQAGRKSDMSRPATPGPIDLLVYSGVTDPMFNPDAIFEALRGIKWQGRAPFRAVPWEELPWAPSKGQKSGRVKAFSNLWMIELEEAGRMASYDQPESTLEMMKLWLLHLRGESVLGQQREKLADLGQKTLQVEEL</sequence>
<dbReference type="Proteomes" id="UP000738349">
    <property type="component" value="Unassembled WGS sequence"/>
</dbReference>
<comment type="similarity">
    <text evidence="1">Belongs to the peptidase S10 family.</text>
</comment>
<dbReference type="InterPro" id="IPR001563">
    <property type="entry name" value="Peptidase_S10"/>
</dbReference>
<keyword evidence="7" id="KW-0732">Signal</keyword>